<evidence type="ECO:0000256" key="4">
    <source>
        <dbReference type="ARBA" id="ARBA00022679"/>
    </source>
</evidence>
<comment type="similarity">
    <text evidence="3 10">Belongs to the PurH family.</text>
</comment>
<dbReference type="RefSeq" id="WP_177241526.1">
    <property type="nucleotide sequence ID" value="NZ_FOAP01000024.1"/>
</dbReference>
<evidence type="ECO:0000256" key="1">
    <source>
        <dbReference type="ARBA" id="ARBA00004844"/>
    </source>
</evidence>
<dbReference type="PANTHER" id="PTHR11692">
    <property type="entry name" value="BIFUNCTIONAL PURINE BIOSYNTHESIS PROTEIN PURH"/>
    <property type="match status" value="1"/>
</dbReference>
<dbReference type="FunFam" id="3.40.140.20:FF:000001">
    <property type="entry name" value="Bifunctional purine biosynthesis protein PurH"/>
    <property type="match status" value="1"/>
</dbReference>
<evidence type="ECO:0000313" key="13">
    <source>
        <dbReference type="Proteomes" id="UP000182719"/>
    </source>
</evidence>
<dbReference type="EC" id="3.5.4.10" evidence="10"/>
<keyword evidence="6 10" id="KW-0378">Hydrolase</keyword>
<dbReference type="GO" id="GO:0006189">
    <property type="term" value="P:'de novo' IMP biosynthetic process"/>
    <property type="evidence" value="ECO:0007669"/>
    <property type="project" value="UniProtKB-UniRule"/>
</dbReference>
<dbReference type="CDD" id="cd01421">
    <property type="entry name" value="IMPCH"/>
    <property type="match status" value="1"/>
</dbReference>
<dbReference type="Proteomes" id="UP000182719">
    <property type="component" value="Unassembled WGS sequence"/>
</dbReference>
<dbReference type="InterPro" id="IPR024051">
    <property type="entry name" value="AICAR_Tfase_dup_dom_sf"/>
</dbReference>
<evidence type="ECO:0000256" key="7">
    <source>
        <dbReference type="ARBA" id="ARBA00023268"/>
    </source>
</evidence>
<evidence type="ECO:0000256" key="2">
    <source>
        <dbReference type="ARBA" id="ARBA00004954"/>
    </source>
</evidence>
<dbReference type="InterPro" id="IPR011607">
    <property type="entry name" value="MGS-like_dom"/>
</dbReference>
<dbReference type="InterPro" id="IPR016193">
    <property type="entry name" value="Cytidine_deaminase-like"/>
</dbReference>
<comment type="catalytic activity">
    <reaction evidence="9 10">
        <text>IMP + H2O = 5-formamido-1-(5-phospho-D-ribosyl)imidazole-4-carboxamide</text>
        <dbReference type="Rhea" id="RHEA:18445"/>
        <dbReference type="ChEBI" id="CHEBI:15377"/>
        <dbReference type="ChEBI" id="CHEBI:58053"/>
        <dbReference type="ChEBI" id="CHEBI:58467"/>
        <dbReference type="EC" id="3.5.4.10"/>
    </reaction>
</comment>
<dbReference type="Pfam" id="PF01808">
    <property type="entry name" value="AICARFT_IMPCHas"/>
    <property type="match status" value="1"/>
</dbReference>
<reference evidence="13" key="1">
    <citation type="submission" date="2016-10" db="EMBL/GenBank/DDBJ databases">
        <authorList>
            <person name="Varghese N."/>
            <person name="Submissions S."/>
        </authorList>
    </citation>
    <scope>NUCLEOTIDE SEQUENCE [LARGE SCALE GENOMIC DNA]</scope>
    <source>
        <strain evidence="13">DSM 17044</strain>
    </source>
</reference>
<dbReference type="PROSITE" id="PS51855">
    <property type="entry name" value="MGS"/>
    <property type="match status" value="1"/>
</dbReference>
<dbReference type="SUPFAM" id="SSF52335">
    <property type="entry name" value="Methylglyoxal synthase-like"/>
    <property type="match status" value="1"/>
</dbReference>
<dbReference type="Gene3D" id="3.40.140.20">
    <property type="match status" value="2"/>
</dbReference>
<accession>A0A1H8BQY9</accession>
<dbReference type="GO" id="GO:0004643">
    <property type="term" value="F:phosphoribosylaminoimidazolecarboxamide formyltransferase activity"/>
    <property type="evidence" value="ECO:0007669"/>
    <property type="project" value="UniProtKB-UniRule"/>
</dbReference>
<dbReference type="GO" id="GO:0003937">
    <property type="term" value="F:IMP cyclohydrolase activity"/>
    <property type="evidence" value="ECO:0007669"/>
    <property type="project" value="UniProtKB-UniRule"/>
</dbReference>
<dbReference type="UniPathway" id="UPA00074">
    <property type="reaction ID" value="UER00133"/>
</dbReference>
<evidence type="ECO:0000256" key="5">
    <source>
        <dbReference type="ARBA" id="ARBA00022755"/>
    </source>
</evidence>
<comment type="domain">
    <text evidence="10">The IMP cyclohydrolase activity resides in the N-terminal region.</text>
</comment>
<comment type="pathway">
    <text evidence="1 10">Purine metabolism; IMP biosynthesis via de novo pathway; IMP from 5-formamido-1-(5-phospho-D-ribosyl)imidazole-4-carboxamide: step 1/1.</text>
</comment>
<evidence type="ECO:0000256" key="6">
    <source>
        <dbReference type="ARBA" id="ARBA00022801"/>
    </source>
</evidence>
<evidence type="ECO:0000313" key="12">
    <source>
        <dbReference type="EMBL" id="SEM85275.1"/>
    </source>
</evidence>
<organism evidence="12 13">
    <name type="scientific">Stigmatella aurantiaca</name>
    <dbReference type="NCBI Taxonomy" id="41"/>
    <lineage>
        <taxon>Bacteria</taxon>
        <taxon>Pseudomonadati</taxon>
        <taxon>Myxococcota</taxon>
        <taxon>Myxococcia</taxon>
        <taxon>Myxococcales</taxon>
        <taxon>Cystobacterineae</taxon>
        <taxon>Archangiaceae</taxon>
        <taxon>Stigmatella</taxon>
    </lineage>
</organism>
<comment type="pathway">
    <text evidence="2 10">Purine metabolism; IMP biosynthesis via de novo pathway; 5-formamido-1-(5-phospho-D-ribosyl)imidazole-4-carboxamide from 5-amino-1-(5-phospho-D-ribosyl)imidazole-4-carboxamide (10-formyl THF route): step 1/1.</text>
</comment>
<feature type="domain" description="MGS-like" evidence="11">
    <location>
        <begin position="8"/>
        <end position="160"/>
    </location>
</feature>
<evidence type="ECO:0000256" key="3">
    <source>
        <dbReference type="ARBA" id="ARBA00007667"/>
    </source>
</evidence>
<evidence type="ECO:0000256" key="8">
    <source>
        <dbReference type="ARBA" id="ARBA00050488"/>
    </source>
</evidence>
<comment type="catalytic activity">
    <reaction evidence="8 10">
        <text>(6R)-10-formyltetrahydrofolate + 5-amino-1-(5-phospho-beta-D-ribosyl)imidazole-4-carboxamide = 5-formamido-1-(5-phospho-D-ribosyl)imidazole-4-carboxamide + (6S)-5,6,7,8-tetrahydrofolate</text>
        <dbReference type="Rhea" id="RHEA:22192"/>
        <dbReference type="ChEBI" id="CHEBI:57453"/>
        <dbReference type="ChEBI" id="CHEBI:58467"/>
        <dbReference type="ChEBI" id="CHEBI:58475"/>
        <dbReference type="ChEBI" id="CHEBI:195366"/>
        <dbReference type="EC" id="2.1.2.3"/>
    </reaction>
</comment>
<dbReference type="Pfam" id="PF02142">
    <property type="entry name" value="MGS"/>
    <property type="match status" value="1"/>
</dbReference>
<evidence type="ECO:0000256" key="10">
    <source>
        <dbReference type="HAMAP-Rule" id="MF_00139"/>
    </source>
</evidence>
<dbReference type="NCBIfam" id="NF002049">
    <property type="entry name" value="PRK00881.1"/>
    <property type="match status" value="1"/>
</dbReference>
<dbReference type="EMBL" id="FOAP01000024">
    <property type="protein sequence ID" value="SEM85275.1"/>
    <property type="molecule type" value="Genomic_DNA"/>
</dbReference>
<keyword evidence="13" id="KW-1185">Reference proteome</keyword>
<dbReference type="SUPFAM" id="SSF53927">
    <property type="entry name" value="Cytidine deaminase-like"/>
    <property type="match status" value="1"/>
</dbReference>
<keyword evidence="4 10" id="KW-0808">Transferase</keyword>
<dbReference type="InterPro" id="IPR002695">
    <property type="entry name" value="PurH-like"/>
</dbReference>
<keyword evidence="7 10" id="KW-0511">Multifunctional enzyme</keyword>
<dbReference type="GO" id="GO:0005829">
    <property type="term" value="C:cytosol"/>
    <property type="evidence" value="ECO:0007669"/>
    <property type="project" value="TreeGrafter"/>
</dbReference>
<dbReference type="PANTHER" id="PTHR11692:SF0">
    <property type="entry name" value="BIFUNCTIONAL PURINE BIOSYNTHESIS PROTEIN ATIC"/>
    <property type="match status" value="1"/>
</dbReference>
<evidence type="ECO:0000256" key="9">
    <source>
        <dbReference type="ARBA" id="ARBA00050687"/>
    </source>
</evidence>
<keyword evidence="5 10" id="KW-0658">Purine biosynthesis</keyword>
<gene>
    <name evidence="10" type="primary">purH</name>
    <name evidence="12" type="ORF">SAMN05444354_12468</name>
</gene>
<proteinExistence type="inferred from homology"/>
<evidence type="ECO:0000259" key="11">
    <source>
        <dbReference type="PROSITE" id="PS51855"/>
    </source>
</evidence>
<dbReference type="InterPro" id="IPR036914">
    <property type="entry name" value="MGS-like_dom_sf"/>
</dbReference>
<protein>
    <recommendedName>
        <fullName evidence="10">Bifunctional purine biosynthesis protein PurH</fullName>
    </recommendedName>
    <domain>
        <recommendedName>
            <fullName evidence="10">Phosphoribosylaminoimidazolecarboxamide formyltransferase</fullName>
            <ecNumber evidence="10">2.1.2.3</ecNumber>
        </recommendedName>
        <alternativeName>
            <fullName evidence="10">AICAR transformylase</fullName>
        </alternativeName>
    </domain>
    <domain>
        <recommendedName>
            <fullName evidence="10">IMP cyclohydrolase</fullName>
            <ecNumber evidence="10">3.5.4.10</ecNumber>
        </recommendedName>
        <alternativeName>
            <fullName evidence="10">ATIC</fullName>
        </alternativeName>
        <alternativeName>
            <fullName evidence="10">IMP synthase</fullName>
        </alternativeName>
        <alternativeName>
            <fullName evidence="10">Inosinicase</fullName>
        </alternativeName>
    </domain>
</protein>
<dbReference type="EC" id="2.1.2.3" evidence="10"/>
<dbReference type="AlphaFoldDB" id="A0A1H8BQY9"/>
<name>A0A1H8BQY9_STIAU</name>
<dbReference type="SMART" id="SM00798">
    <property type="entry name" value="AICARFT_IMPCHas"/>
    <property type="match status" value="1"/>
</dbReference>
<sequence length="532" mass="56318">MRLLTPPPPLPLHEAHTLVLALLSVSDKRGLVPFAQGLARRGIQLLSTGGTLSALQAAGVAATPVSEHTQSPEILGGRVKTLHPRIHGGILGRVDLAGDQAEMAAHGIQPISLVVVNLYPFRQTVASGAGEAEVIEQIDIGGPAMVRAAAKNFRHVCVVVDPDDYGAVLAELEGTGGVGEETRRRLMRKAFAHTAAYDAAIAGWLGGQAQEPFPAELSLAFQKVQGLRYGENPHQQGAFYREHTAPAEPTVAFSKVLQGKELSYNNILDLDAALGLVLEFPEQPCAVIIKHNTPCGVAVEAQLVQAYRTARAIDEVSAFGGIVALNREVDEACAQALAETFLEAVIAPSYSAAALQVLSAKKNLRLLEAGPALASLQARPRVQLDARSVSGGLLLQDRDAAEPPLEWKVVTRRAPTAEEEKALRFAWRICKHVKSNAIVFAQPQKLLAAGGGQTSRVDSVKIAAARGGEALRGSAVASDAFFPFRDGLDEAARAGATCVIQPGGSVRDAELIAAADEHNLAMVLTGVRHFRH</sequence>
<dbReference type="HAMAP" id="MF_00139">
    <property type="entry name" value="PurH"/>
    <property type="match status" value="1"/>
</dbReference>
<dbReference type="SMART" id="SM00851">
    <property type="entry name" value="MGS"/>
    <property type="match status" value="1"/>
</dbReference>
<dbReference type="PIRSF" id="PIRSF000414">
    <property type="entry name" value="AICARFT_IMPCHas"/>
    <property type="match status" value="1"/>
</dbReference>
<dbReference type="Gene3D" id="3.40.50.1380">
    <property type="entry name" value="Methylglyoxal synthase-like domain"/>
    <property type="match status" value="1"/>
</dbReference>
<dbReference type="NCBIfam" id="TIGR00355">
    <property type="entry name" value="purH"/>
    <property type="match status" value="1"/>
</dbReference>
<dbReference type="FunFam" id="3.40.50.1380:FF:000001">
    <property type="entry name" value="Bifunctional purine biosynthesis protein PurH"/>
    <property type="match status" value="1"/>
</dbReference>